<dbReference type="Pfam" id="PF17116">
    <property type="entry name" value="T9SS_plug_1st"/>
    <property type="match status" value="1"/>
</dbReference>
<accession>A0A1M5L835</accession>
<dbReference type="InterPro" id="IPR013783">
    <property type="entry name" value="Ig-like_fold"/>
</dbReference>
<sequence>MKYSYLFLLCASLTACTPISQSSSNSTGNTKVLRLLDFAYEPQIKTIQLGPTGAPAAPAVTALGQWNLLLQFDDLRPERDTYYVKFVHCNHDWTKSDLQDLDFLETYNEFPINNSEFSVDTHIPFVHYWVGLPGVKIPGNYVAVVYRGSDKGDIVLSKRFMVFDSQVSFTSNGNLLGPGTVANLNQQLNFSISYQNLDINNPLIDVHVNIRQNQRWDNMASDIKPSFVHDIEKELEYRFFDESKMFRGGNEFRFFDLRSLNYPGRNVAYVDKKQKPFDAFVAKDKSRNGESYAQYNDLDGGYNIDNLDYNKELAYSNYVNVNFSLSSPPVSGDVYVTGAFNYWNLNQENKMHYDSAKSQYSARVLLKQGWYDYQYLVKSSTLPPYYFEGSHFETENYYEILVYYRPFQPRADLLIGYIRLDKNPR</sequence>
<dbReference type="OrthoDB" id="1522602at2"/>
<protein>
    <recommendedName>
        <fullName evidence="1">Type 9 secretion system plug protein N-terminal domain-containing protein</fullName>
    </recommendedName>
</protein>
<evidence type="ECO:0000313" key="2">
    <source>
        <dbReference type="EMBL" id="SHG61197.1"/>
    </source>
</evidence>
<reference evidence="2 3" key="1">
    <citation type="submission" date="2016-11" db="EMBL/GenBank/DDBJ databases">
        <authorList>
            <person name="Jaros S."/>
            <person name="Januszkiewicz K."/>
            <person name="Wedrychowicz H."/>
        </authorList>
    </citation>
    <scope>NUCLEOTIDE SEQUENCE [LARGE SCALE GENOMIC DNA]</scope>
    <source>
        <strain evidence="2 3">DSM 24574</strain>
    </source>
</reference>
<evidence type="ECO:0000313" key="3">
    <source>
        <dbReference type="Proteomes" id="UP000184212"/>
    </source>
</evidence>
<dbReference type="AlphaFoldDB" id="A0A1M5L835"/>
<dbReference type="Proteomes" id="UP000184212">
    <property type="component" value="Unassembled WGS sequence"/>
</dbReference>
<feature type="domain" description="Type 9 secretion system plug protein N-terminal" evidence="1">
    <location>
        <begin position="44"/>
        <end position="163"/>
    </location>
</feature>
<organism evidence="2 3">
    <name type="scientific">Chryseolinea serpens</name>
    <dbReference type="NCBI Taxonomy" id="947013"/>
    <lineage>
        <taxon>Bacteria</taxon>
        <taxon>Pseudomonadati</taxon>
        <taxon>Bacteroidota</taxon>
        <taxon>Cytophagia</taxon>
        <taxon>Cytophagales</taxon>
        <taxon>Fulvivirgaceae</taxon>
        <taxon>Chryseolinea</taxon>
    </lineage>
</organism>
<dbReference type="InterPro" id="IPR031345">
    <property type="entry name" value="T9SS_Plug_N"/>
</dbReference>
<dbReference type="RefSeq" id="WP_073131751.1">
    <property type="nucleotide sequence ID" value="NZ_FQWQ01000001.1"/>
</dbReference>
<dbReference type="STRING" id="947013.SAMN04488109_1074"/>
<gene>
    <name evidence="2" type="ORF">SAMN04488109_1074</name>
</gene>
<keyword evidence="3" id="KW-1185">Reference proteome</keyword>
<dbReference type="EMBL" id="FQWQ01000001">
    <property type="protein sequence ID" value="SHG61197.1"/>
    <property type="molecule type" value="Genomic_DNA"/>
</dbReference>
<name>A0A1M5L835_9BACT</name>
<evidence type="ECO:0000259" key="1">
    <source>
        <dbReference type="Pfam" id="PF17116"/>
    </source>
</evidence>
<dbReference type="Gene3D" id="2.60.40.10">
    <property type="entry name" value="Immunoglobulins"/>
    <property type="match status" value="1"/>
</dbReference>
<proteinExistence type="predicted"/>
<dbReference type="PROSITE" id="PS51257">
    <property type="entry name" value="PROKAR_LIPOPROTEIN"/>
    <property type="match status" value="1"/>
</dbReference>